<evidence type="ECO:0000259" key="2">
    <source>
        <dbReference type="Pfam" id="PF00881"/>
    </source>
</evidence>
<dbReference type="AlphaFoldDB" id="A0A1M5GL95"/>
<dbReference type="SUPFAM" id="SSF55469">
    <property type="entry name" value="FMN-dependent nitroreductase-like"/>
    <property type="match status" value="1"/>
</dbReference>
<dbReference type="OrthoDB" id="3723182at2"/>
<dbReference type="Proteomes" id="UP000186132">
    <property type="component" value="Unassembled WGS sequence"/>
</dbReference>
<reference evidence="3 4" key="1">
    <citation type="submission" date="2016-11" db="EMBL/GenBank/DDBJ databases">
        <authorList>
            <person name="Jaros S."/>
            <person name="Januszkiewicz K."/>
            <person name="Wedrychowicz H."/>
        </authorList>
    </citation>
    <scope>NUCLEOTIDE SEQUENCE [LARGE SCALE GENOMIC DNA]</scope>
    <source>
        <strain evidence="3 4">DSM 45627</strain>
    </source>
</reference>
<dbReference type="PANTHER" id="PTHR43745">
    <property type="entry name" value="NITROREDUCTASE MJ1384-RELATED"/>
    <property type="match status" value="1"/>
</dbReference>
<proteinExistence type="predicted"/>
<sequence>MSGDGAPEVGDHPPAFEASRRAYGYSPRGPLVADGQPPLDFAEEFHEASKMHADFPATALGPGGQQLTTSATARLRLGRKALAFTGTRLALPAPAALPAELLTLARHRRSGLPEDCGDVDLADLSAVLAVAAGPVPGRPDVRVTPSAGAMYPLDVVVVAHAVRGLPPGAYVYDAVGHSLLPRLHLDPVRFHADVGATIAPPRPAVMLALVATFARSRAKYGLRGYRFALLEAGHVAQAALTAATSLGLATLPWGGFIDSAADRHLELDGLERSCVYLVGLSAAGGRA</sequence>
<organism evidence="3 4">
    <name type="scientific">Jatrophihabitans endophyticus</name>
    <dbReference type="NCBI Taxonomy" id="1206085"/>
    <lineage>
        <taxon>Bacteria</taxon>
        <taxon>Bacillati</taxon>
        <taxon>Actinomycetota</taxon>
        <taxon>Actinomycetes</taxon>
        <taxon>Jatrophihabitantales</taxon>
        <taxon>Jatrophihabitantaceae</taxon>
        <taxon>Jatrophihabitans</taxon>
    </lineage>
</organism>
<keyword evidence="4" id="KW-1185">Reference proteome</keyword>
<dbReference type="EMBL" id="FQVU01000002">
    <property type="protein sequence ID" value="SHG04487.1"/>
    <property type="molecule type" value="Genomic_DNA"/>
</dbReference>
<dbReference type="PANTHER" id="PTHR43745:SF2">
    <property type="entry name" value="NITROREDUCTASE MJ1384-RELATED"/>
    <property type="match status" value="1"/>
</dbReference>
<dbReference type="CDD" id="cd02142">
    <property type="entry name" value="McbC_SagB-like_oxidoreductase"/>
    <property type="match status" value="1"/>
</dbReference>
<evidence type="ECO:0000313" key="4">
    <source>
        <dbReference type="Proteomes" id="UP000186132"/>
    </source>
</evidence>
<dbReference type="InterPro" id="IPR020051">
    <property type="entry name" value="SagB-type_dehydrogenase"/>
</dbReference>
<feature type="region of interest" description="Disordered" evidence="1">
    <location>
        <begin position="1"/>
        <end position="22"/>
    </location>
</feature>
<gene>
    <name evidence="3" type="ORF">SAMN05443575_1213</name>
</gene>
<dbReference type="InterPro" id="IPR000415">
    <property type="entry name" value="Nitroreductase-like"/>
</dbReference>
<dbReference type="GO" id="GO:0016491">
    <property type="term" value="F:oxidoreductase activity"/>
    <property type="evidence" value="ECO:0007669"/>
    <property type="project" value="InterPro"/>
</dbReference>
<evidence type="ECO:0000256" key="1">
    <source>
        <dbReference type="SAM" id="MobiDB-lite"/>
    </source>
</evidence>
<dbReference type="InterPro" id="IPR052544">
    <property type="entry name" value="Bacteriocin_Proc_Enz"/>
</dbReference>
<accession>A0A1M5GL95</accession>
<evidence type="ECO:0000313" key="3">
    <source>
        <dbReference type="EMBL" id="SHG04487.1"/>
    </source>
</evidence>
<dbReference type="InterPro" id="IPR029479">
    <property type="entry name" value="Nitroreductase"/>
</dbReference>
<dbReference type="Gene3D" id="3.40.109.10">
    <property type="entry name" value="NADH Oxidase"/>
    <property type="match status" value="1"/>
</dbReference>
<dbReference type="STRING" id="1206085.SAMN05443575_1213"/>
<protein>
    <submittedName>
        <fullName evidence="3">SagB-type dehydrogenase domain-containing protein</fullName>
    </submittedName>
</protein>
<dbReference type="Pfam" id="PF00881">
    <property type="entry name" value="Nitroreductase"/>
    <property type="match status" value="1"/>
</dbReference>
<name>A0A1M5GL95_9ACTN</name>
<dbReference type="NCBIfam" id="TIGR03605">
    <property type="entry name" value="antibiot_sagB"/>
    <property type="match status" value="1"/>
</dbReference>
<feature type="domain" description="Nitroreductase" evidence="2">
    <location>
        <begin position="119"/>
        <end position="275"/>
    </location>
</feature>
<dbReference type="RefSeq" id="WP_073387580.1">
    <property type="nucleotide sequence ID" value="NZ_FQVU01000002.1"/>
</dbReference>